<name>A0AAF0DF65_9EURO</name>
<accession>A0AAF0DF65</accession>
<dbReference type="InterPro" id="IPR007259">
    <property type="entry name" value="GCP"/>
</dbReference>
<evidence type="ECO:0000256" key="1">
    <source>
        <dbReference type="ARBA" id="ARBA00004267"/>
    </source>
</evidence>
<reference evidence="10" key="1">
    <citation type="submission" date="2023-03" db="EMBL/GenBank/DDBJ databases">
        <title>Emydomyces testavorans Genome Sequence.</title>
        <authorList>
            <person name="Hoyer L."/>
        </authorList>
    </citation>
    <scope>NUCLEOTIDE SEQUENCE</scope>
    <source>
        <strain evidence="10">16-2883</strain>
    </source>
</reference>
<dbReference type="AlphaFoldDB" id="A0AAF0DF65"/>
<dbReference type="GO" id="GO:0051225">
    <property type="term" value="P:spindle assembly"/>
    <property type="evidence" value="ECO:0007669"/>
    <property type="project" value="TreeGrafter"/>
</dbReference>
<keyword evidence="11" id="KW-1185">Reference proteome</keyword>
<dbReference type="InterPro" id="IPR041470">
    <property type="entry name" value="GCP_N"/>
</dbReference>
<dbReference type="GO" id="GO:0000278">
    <property type="term" value="P:mitotic cell cycle"/>
    <property type="evidence" value="ECO:0007669"/>
    <property type="project" value="TreeGrafter"/>
</dbReference>
<feature type="compositionally biased region" description="Polar residues" evidence="7">
    <location>
        <begin position="582"/>
        <end position="592"/>
    </location>
</feature>
<evidence type="ECO:0000313" key="10">
    <source>
        <dbReference type="EMBL" id="WEW57407.1"/>
    </source>
</evidence>
<dbReference type="InterPro" id="IPR040457">
    <property type="entry name" value="GCP_C"/>
</dbReference>
<evidence type="ECO:0000259" key="9">
    <source>
        <dbReference type="Pfam" id="PF17681"/>
    </source>
</evidence>
<dbReference type="GO" id="GO:0005874">
    <property type="term" value="C:microtubule"/>
    <property type="evidence" value="ECO:0007669"/>
    <property type="project" value="UniProtKB-KW"/>
</dbReference>
<dbReference type="GO" id="GO:0044732">
    <property type="term" value="C:mitotic spindle pole body"/>
    <property type="evidence" value="ECO:0007669"/>
    <property type="project" value="TreeGrafter"/>
</dbReference>
<sequence>MLHEVLLSLSGQPSPLFDQSATERGSTKTSFPLLSPPEKALLASIAHLSQLHKSLRNHTSRISSSHPSTICRAVSTTIATEHLGNFQRKILDVEKAILNIDADYVGGYGIVPLSTIVGEFAPWVRRMEWLWDIAKFMLPEKPHNGQDGSAATPCTGADLIDRLIKDSQTGYVDLEEMSLVLIKAAETAWMRQLSMWILYGQLPAFGRDDFFIHEVATNPDGEKSRNVEYIIRTNLLPKFLSESTAASILFVGKSLNHIRARGELSTGAESKASASHMTLHGTYIHRLSSLTSPLSPVGLSNAIADIRLSLSQTVLSQLLPLPKIVEILSVLHGFLLLGRGEFAMALVTFSDEQILLKHKRLAPTKSAHPGLQPLDFLGVKDGEVSTVLSQAWAELYLLQNEEDPIDDELDLARDLLRLAVKGKNEEQTGSEKETLTGNSVIEISSICFDDLLFGTSTVLSLDVQSPLDLFLAQSDMSTYSRIHAYLLGIRRAQIRLSGLWKCTSIRRTHPAPWGPPLSNKRGGQERLRVGRERERRRCTAMRAVWASCSAALFVLSELGSYLQGEVISGSWHHFRQWLDGTKGSSSPGNSRPGTAKSKQVDDQGDISYPQHDPEAITIAHRAYLAYITQSLFLTDVHFTRALRTLFTHIDHFISLITQLQTVQQNLDLETDEGVFDSLANYSQDEQQIWSELCDARIKLDDGITEVISRLRDIDDNRLAEGIRMFEFRNNTNQDSSAGGDAQAFFSERTNSYIPWKAAGVDRLLMKLDSGISKNSPGSHEFKKEFME</sequence>
<dbReference type="InterPro" id="IPR042241">
    <property type="entry name" value="GCP_C_sf"/>
</dbReference>
<evidence type="ECO:0000256" key="7">
    <source>
        <dbReference type="SAM" id="MobiDB-lite"/>
    </source>
</evidence>
<dbReference type="GO" id="GO:0043015">
    <property type="term" value="F:gamma-tubulin binding"/>
    <property type="evidence" value="ECO:0007669"/>
    <property type="project" value="InterPro"/>
</dbReference>
<feature type="region of interest" description="Disordered" evidence="7">
    <location>
        <begin position="582"/>
        <end position="609"/>
    </location>
</feature>
<dbReference type="Pfam" id="PF17681">
    <property type="entry name" value="GCP_N_terminal"/>
    <property type="match status" value="1"/>
</dbReference>
<evidence type="ECO:0000259" key="8">
    <source>
        <dbReference type="Pfam" id="PF04130"/>
    </source>
</evidence>
<comment type="similarity">
    <text evidence="2 6">Belongs to the TUBGCP family.</text>
</comment>
<comment type="subcellular location">
    <subcellularLocation>
        <location evidence="1 6">Cytoplasm</location>
        <location evidence="1 6">Cytoskeleton</location>
        <location evidence="1 6">Microtubule organizing center</location>
    </subcellularLocation>
</comment>
<dbReference type="GO" id="GO:0007020">
    <property type="term" value="P:microtubule nucleation"/>
    <property type="evidence" value="ECO:0007669"/>
    <property type="project" value="InterPro"/>
</dbReference>
<dbReference type="GO" id="GO:0000922">
    <property type="term" value="C:spindle pole"/>
    <property type="evidence" value="ECO:0007669"/>
    <property type="project" value="InterPro"/>
</dbReference>
<feature type="region of interest" description="Disordered" evidence="7">
    <location>
        <begin position="511"/>
        <end position="530"/>
    </location>
</feature>
<keyword evidence="4 6" id="KW-0493">Microtubule</keyword>
<gene>
    <name evidence="10" type="ORF">PRK78_002874</name>
</gene>
<feature type="domain" description="Gamma tubulin complex component C-terminal" evidence="8">
    <location>
        <begin position="328"/>
        <end position="682"/>
    </location>
</feature>
<evidence type="ECO:0000313" key="11">
    <source>
        <dbReference type="Proteomes" id="UP001219355"/>
    </source>
</evidence>
<protein>
    <recommendedName>
        <fullName evidence="6">Spindle pole body component</fullName>
    </recommendedName>
</protein>
<dbReference type="PANTHER" id="PTHR19302:SF27">
    <property type="entry name" value="GAMMA-TUBULIN COMPLEX COMPONENT 4"/>
    <property type="match status" value="1"/>
</dbReference>
<keyword evidence="3 6" id="KW-0963">Cytoplasm</keyword>
<dbReference type="GO" id="GO:0031122">
    <property type="term" value="P:cytoplasmic microtubule organization"/>
    <property type="evidence" value="ECO:0007669"/>
    <property type="project" value="TreeGrafter"/>
</dbReference>
<dbReference type="PANTHER" id="PTHR19302">
    <property type="entry name" value="GAMMA TUBULIN COMPLEX PROTEIN"/>
    <property type="match status" value="1"/>
</dbReference>
<dbReference type="EMBL" id="CP120628">
    <property type="protein sequence ID" value="WEW57407.1"/>
    <property type="molecule type" value="Genomic_DNA"/>
</dbReference>
<feature type="domain" description="Gamma tubulin complex component protein N-terminal" evidence="9">
    <location>
        <begin position="2"/>
        <end position="318"/>
    </location>
</feature>
<dbReference type="GO" id="GO:0000930">
    <property type="term" value="C:gamma-tubulin complex"/>
    <property type="evidence" value="ECO:0007669"/>
    <property type="project" value="TreeGrafter"/>
</dbReference>
<dbReference type="Gene3D" id="1.20.120.1900">
    <property type="entry name" value="Gamma-tubulin complex, C-terminal domain"/>
    <property type="match status" value="1"/>
</dbReference>
<evidence type="ECO:0000256" key="2">
    <source>
        <dbReference type="ARBA" id="ARBA00010337"/>
    </source>
</evidence>
<proteinExistence type="inferred from homology"/>
<dbReference type="Pfam" id="PF04130">
    <property type="entry name" value="GCP_C_terminal"/>
    <property type="match status" value="1"/>
</dbReference>
<evidence type="ECO:0000256" key="4">
    <source>
        <dbReference type="ARBA" id="ARBA00022701"/>
    </source>
</evidence>
<keyword evidence="5 6" id="KW-0206">Cytoskeleton</keyword>
<evidence type="ECO:0000256" key="5">
    <source>
        <dbReference type="ARBA" id="ARBA00023212"/>
    </source>
</evidence>
<evidence type="ECO:0000256" key="3">
    <source>
        <dbReference type="ARBA" id="ARBA00022490"/>
    </source>
</evidence>
<dbReference type="GO" id="GO:0051321">
    <property type="term" value="P:meiotic cell cycle"/>
    <property type="evidence" value="ECO:0007669"/>
    <property type="project" value="TreeGrafter"/>
</dbReference>
<evidence type="ECO:0000256" key="6">
    <source>
        <dbReference type="RuleBase" id="RU363050"/>
    </source>
</evidence>
<organism evidence="10 11">
    <name type="scientific">Emydomyces testavorans</name>
    <dbReference type="NCBI Taxonomy" id="2070801"/>
    <lineage>
        <taxon>Eukaryota</taxon>
        <taxon>Fungi</taxon>
        <taxon>Dikarya</taxon>
        <taxon>Ascomycota</taxon>
        <taxon>Pezizomycotina</taxon>
        <taxon>Eurotiomycetes</taxon>
        <taxon>Eurotiomycetidae</taxon>
        <taxon>Onygenales</taxon>
        <taxon>Nannizziopsiaceae</taxon>
        <taxon>Emydomyces</taxon>
    </lineage>
</organism>
<dbReference type="GO" id="GO:0051011">
    <property type="term" value="F:microtubule minus-end binding"/>
    <property type="evidence" value="ECO:0007669"/>
    <property type="project" value="TreeGrafter"/>
</dbReference>
<dbReference type="Proteomes" id="UP001219355">
    <property type="component" value="Chromosome 2"/>
</dbReference>